<accession>A0A679JHW3</accession>
<feature type="domain" description="Immunity protein Imm33" evidence="1">
    <location>
        <begin position="28"/>
        <end position="113"/>
    </location>
</feature>
<gene>
    <name evidence="2" type="ORF">VVAX_04895</name>
</gene>
<organism evidence="2">
    <name type="scientific">Variovorax paradoxus</name>
    <dbReference type="NCBI Taxonomy" id="34073"/>
    <lineage>
        <taxon>Bacteria</taxon>
        <taxon>Pseudomonadati</taxon>
        <taxon>Pseudomonadota</taxon>
        <taxon>Betaproteobacteria</taxon>
        <taxon>Burkholderiales</taxon>
        <taxon>Comamonadaceae</taxon>
        <taxon>Variovorax</taxon>
    </lineage>
</organism>
<dbReference type="EMBL" id="LR743507">
    <property type="protein sequence ID" value="CAA2108380.1"/>
    <property type="molecule type" value="Genomic_DNA"/>
</dbReference>
<dbReference type="RefSeq" id="WP_339092401.1">
    <property type="nucleotide sequence ID" value="NZ_LR743507.1"/>
</dbReference>
<protein>
    <recommendedName>
        <fullName evidence="1">Immunity protein Imm33 domain-containing protein</fullName>
    </recommendedName>
</protein>
<name>A0A679JHW3_VARPD</name>
<proteinExistence type="predicted"/>
<dbReference type="AlphaFoldDB" id="A0A679JHW3"/>
<reference evidence="2" key="1">
    <citation type="submission" date="2019-12" db="EMBL/GenBank/DDBJ databases">
        <authorList>
            <person name="Cremers G."/>
        </authorList>
    </citation>
    <scope>NUCLEOTIDE SEQUENCE</scope>
    <source>
        <strain evidence="2">Vvax</strain>
    </source>
</reference>
<dbReference type="InterPro" id="IPR018689">
    <property type="entry name" value="Imm33_dom"/>
</dbReference>
<dbReference type="Pfam" id="PF09951">
    <property type="entry name" value="Imm33"/>
    <property type="match status" value="1"/>
</dbReference>
<evidence type="ECO:0000259" key="1">
    <source>
        <dbReference type="Pfam" id="PF09951"/>
    </source>
</evidence>
<sequence length="121" mass="13626">MWPFNRKKTEEKKSEPWEDKFAALAPLVLASDQVMGPQRLPVCFAYRVKPNNPYDSGWIFSSGKESQQHLDDNPPKICPLNSFLKMDPTLAEITGHAVGSAWERDGAGASWKEVPGFRPPR</sequence>
<evidence type="ECO:0000313" key="2">
    <source>
        <dbReference type="EMBL" id="CAA2108380.1"/>
    </source>
</evidence>